<comment type="subcellular location">
    <subcellularLocation>
        <location evidence="1 7">Nucleus</location>
    </subcellularLocation>
</comment>
<feature type="compositionally biased region" description="Polar residues" evidence="8">
    <location>
        <begin position="646"/>
        <end position="659"/>
    </location>
</feature>
<dbReference type="GO" id="GO:0005634">
    <property type="term" value="C:nucleus"/>
    <property type="evidence" value="ECO:0007669"/>
    <property type="project" value="UniProtKB-SubCell"/>
</dbReference>
<evidence type="ECO:0000313" key="11">
    <source>
        <dbReference type="Proteomes" id="UP000565441"/>
    </source>
</evidence>
<keyword evidence="4 7" id="KW-0804">Transcription</keyword>
<evidence type="ECO:0000259" key="9">
    <source>
        <dbReference type="Pfam" id="PF10513"/>
    </source>
</evidence>
<evidence type="ECO:0000256" key="2">
    <source>
        <dbReference type="ARBA" id="ARBA00008035"/>
    </source>
</evidence>
<feature type="compositionally biased region" description="Low complexity" evidence="8">
    <location>
        <begin position="616"/>
        <end position="627"/>
    </location>
</feature>
<dbReference type="Proteomes" id="UP000565441">
    <property type="component" value="Unassembled WGS sequence"/>
</dbReference>
<feature type="region of interest" description="Disordered" evidence="8">
    <location>
        <begin position="616"/>
        <end position="716"/>
    </location>
</feature>
<dbReference type="GO" id="GO:0035267">
    <property type="term" value="C:NuA4 histone acetyltransferase complex"/>
    <property type="evidence" value="ECO:0007669"/>
    <property type="project" value="InterPro"/>
</dbReference>
<reference evidence="10 11" key="1">
    <citation type="journal article" date="2020" name="ISME J.">
        <title>Uncovering the hidden diversity of litter-decomposition mechanisms in mushroom-forming fungi.</title>
        <authorList>
            <person name="Floudas D."/>
            <person name="Bentzer J."/>
            <person name="Ahren D."/>
            <person name="Johansson T."/>
            <person name="Persson P."/>
            <person name="Tunlid A."/>
        </authorList>
    </citation>
    <scope>NUCLEOTIDE SEQUENCE [LARGE SCALE GENOMIC DNA]</scope>
    <source>
        <strain evidence="10 11">CBS 661.87</strain>
    </source>
</reference>
<evidence type="ECO:0000256" key="4">
    <source>
        <dbReference type="ARBA" id="ARBA00023163"/>
    </source>
</evidence>
<feature type="region of interest" description="Disordered" evidence="8">
    <location>
        <begin position="70"/>
        <end position="96"/>
    </location>
</feature>
<organism evidence="10 11">
    <name type="scientific">Tricholomella constricta</name>
    <dbReference type="NCBI Taxonomy" id="117010"/>
    <lineage>
        <taxon>Eukaryota</taxon>
        <taxon>Fungi</taxon>
        <taxon>Dikarya</taxon>
        <taxon>Basidiomycota</taxon>
        <taxon>Agaricomycotina</taxon>
        <taxon>Agaricomycetes</taxon>
        <taxon>Agaricomycetidae</taxon>
        <taxon>Agaricales</taxon>
        <taxon>Tricholomatineae</taxon>
        <taxon>Lyophyllaceae</taxon>
        <taxon>Tricholomella</taxon>
    </lineage>
</organism>
<accession>A0A8H5HLX7</accession>
<evidence type="ECO:0000256" key="6">
    <source>
        <dbReference type="ARBA" id="ARBA00025513"/>
    </source>
</evidence>
<evidence type="ECO:0000256" key="3">
    <source>
        <dbReference type="ARBA" id="ARBA00023015"/>
    </source>
</evidence>
<dbReference type="EMBL" id="JAACJP010000003">
    <property type="protein sequence ID" value="KAF5385750.1"/>
    <property type="molecule type" value="Genomic_DNA"/>
</dbReference>
<keyword evidence="5 7" id="KW-0539">Nucleus</keyword>
<feature type="compositionally biased region" description="Polar residues" evidence="8">
    <location>
        <begin position="757"/>
        <end position="769"/>
    </location>
</feature>
<feature type="region of interest" description="Disordered" evidence="8">
    <location>
        <begin position="157"/>
        <end position="195"/>
    </location>
</feature>
<protein>
    <recommendedName>
        <fullName evidence="7">Enhancer of polycomb-like protein</fullName>
    </recommendedName>
</protein>
<evidence type="ECO:0000313" key="10">
    <source>
        <dbReference type="EMBL" id="KAF5385750.1"/>
    </source>
</evidence>
<dbReference type="InterPro" id="IPR019542">
    <property type="entry name" value="Enhancer_polycomb-like_N"/>
</dbReference>
<dbReference type="GO" id="GO:0006357">
    <property type="term" value="P:regulation of transcription by RNA polymerase II"/>
    <property type="evidence" value="ECO:0007669"/>
    <property type="project" value="InterPro"/>
</dbReference>
<evidence type="ECO:0000256" key="7">
    <source>
        <dbReference type="RuleBase" id="RU361124"/>
    </source>
</evidence>
<proteinExistence type="inferred from homology"/>
<dbReference type="InterPro" id="IPR024943">
    <property type="entry name" value="Enhancer_polycomb"/>
</dbReference>
<gene>
    <name evidence="10" type="ORF">D9615_002489</name>
</gene>
<evidence type="ECO:0000256" key="5">
    <source>
        <dbReference type="ARBA" id="ARBA00023242"/>
    </source>
</evidence>
<feature type="compositionally biased region" description="Low complexity" evidence="8">
    <location>
        <begin position="735"/>
        <end position="753"/>
    </location>
</feature>
<feature type="region of interest" description="Disordered" evidence="8">
    <location>
        <begin position="515"/>
        <end position="538"/>
    </location>
</feature>
<feature type="region of interest" description="Disordered" evidence="8">
    <location>
        <begin position="730"/>
        <end position="777"/>
    </location>
</feature>
<feature type="compositionally biased region" description="Acidic residues" evidence="8">
    <location>
        <begin position="525"/>
        <end position="537"/>
    </location>
</feature>
<feature type="domain" description="Enhancer of polycomb-like N-terminal" evidence="9">
    <location>
        <begin position="12"/>
        <end position="211"/>
    </location>
</feature>
<feature type="region of interest" description="Disordered" evidence="8">
    <location>
        <begin position="918"/>
        <end position="966"/>
    </location>
</feature>
<feature type="compositionally biased region" description="Low complexity" evidence="8">
    <location>
        <begin position="685"/>
        <end position="712"/>
    </location>
</feature>
<comment type="similarity">
    <text evidence="2 7">Belongs to the enhancer of polycomb family.</text>
</comment>
<feature type="compositionally biased region" description="Low complexity" evidence="8">
    <location>
        <begin position="171"/>
        <end position="181"/>
    </location>
</feature>
<comment type="caution">
    <text evidence="10">The sequence shown here is derived from an EMBL/GenBank/DDBJ whole genome shotgun (WGS) entry which is preliminary data.</text>
</comment>
<feature type="compositionally biased region" description="Low complexity" evidence="8">
    <location>
        <begin position="934"/>
        <end position="953"/>
    </location>
</feature>
<evidence type="ECO:0000256" key="8">
    <source>
        <dbReference type="SAM" id="MobiDB-lite"/>
    </source>
</evidence>
<evidence type="ECO:0000256" key="1">
    <source>
        <dbReference type="ARBA" id="ARBA00004123"/>
    </source>
</evidence>
<dbReference type="Pfam" id="PF10513">
    <property type="entry name" value="EPL1"/>
    <property type="match status" value="1"/>
</dbReference>
<keyword evidence="3 7" id="KW-0805">Transcription regulation</keyword>
<name>A0A8H5HLX7_9AGAR</name>
<feature type="compositionally biased region" description="Polar residues" evidence="8">
    <location>
        <begin position="668"/>
        <end position="677"/>
    </location>
</feature>
<dbReference type="OrthoDB" id="435275at2759"/>
<feature type="compositionally biased region" description="Polar residues" evidence="8">
    <location>
        <begin position="954"/>
        <end position="966"/>
    </location>
</feature>
<dbReference type="PANTHER" id="PTHR14898">
    <property type="entry name" value="ENHANCER OF POLYCOMB"/>
    <property type="match status" value="1"/>
</dbReference>
<sequence>MARLTGASTRNRHRPISFKARVRIVHGDLEADPLYILDEDEERHHFTNLVAGVDAEDANEHHLQAVLNESQNHAPSHRPARGAGRQNAPPVAYIPTPGSTGVVGHYSDLYPPNRWKDPVTYLCSSITPEESCSSAIANGFTYYMDERDKEWLDKNNEEARGEGTSAQGALSASSTRTSARSAKAKGKEPEPSHALSISEDEFELVMGVFEKVTHEKTEYLHHSLETGMTFPAFSDYQDTFSSPLPPSTFTSYSVPAWTPPPGHLLRIARTIYPYWKERRIERGGHTIIPTLNGDETDTLNESYVCFRRREIKTVRKTRASQATSSDKLIRLQSELAYPLELAKHIFQREHLKRDAVQHARIVGNRRLGLAEFKRKYPYWGDKADEDLLVDKEKPKKADLPRPPKIRTEQGQLNRPEVVALRPTERLALINEAMETRLARQKEQDHHWEDQVDNPYQALLVPHPARFFKYIPVNASSSNGRPNLENKRVPRAVRPRRGRGGRLHVDRRDFAPRPVSSVRRSSLFEHEDEDVEMESEDDERIRRMEERWRFDMDDTPTIGPDGPEEQSRVLIDDYSPKILRYSMTLLLDPDQQNLINDAAIPIINDGRQQMVVPFRLGLPPPQLRRGPGAPRPGGPQGFQKPSPAVSALSNGTPISIQQQLKKMPPPNTLPSMRISSNGGMRPPPVVASMQSSSSLQSSPPNPAALSHSSPSASNGIGRAAINLPHIDASKLDSTGAQVSSSAIQIQQPAQSDQPHNPKPNSTALLHSQPQGMAMNGGASAYHLTPQAAAALVNSAQFTYPGSHGLSLQQVQNLKTAFANAQVGQDPSALKGVARALPPYLQTPGVNFNVQQMAAASNINLKLPPSRQMQWVAGTPSSMKTSPVMAEGQGAGQIAPVRTPSANGTRPVVRIGVNAQLAGRMSPHVQPSSSPISGALHSPPRLPLTPTLPRASPLLQHQQSAGSSKSGY</sequence>
<dbReference type="AlphaFoldDB" id="A0A8H5HLX7"/>
<keyword evidence="11" id="KW-1185">Reference proteome</keyword>
<comment type="function">
    <text evidence="6">Component of the NuA4 histone acetyltransferase complex which is involved in transcriptional activation of selected genes principally by acetylation of nucleosomal histone H4 and H2A. The NuA4 complex is also involved in DNA repair. Involved in gene silencing by neighboring heterochromatin, blockage of the silencing spreading along the chromosome, and required for cell cycle progression through G2/M.</text>
</comment>